<dbReference type="PANTHER" id="PTHR43280">
    <property type="entry name" value="ARAC-FAMILY TRANSCRIPTIONAL REGULATOR"/>
    <property type="match status" value="1"/>
</dbReference>
<dbReference type="PROSITE" id="PS01124">
    <property type="entry name" value="HTH_ARAC_FAMILY_2"/>
    <property type="match status" value="1"/>
</dbReference>
<reference evidence="4 5" key="1">
    <citation type="submission" date="2014-05" db="EMBL/GenBank/DDBJ databases">
        <title>Novel Listeriaceae from food processing environments.</title>
        <authorList>
            <person name="den Bakker H.C."/>
        </authorList>
    </citation>
    <scope>NUCLEOTIDE SEQUENCE [LARGE SCALE GENOMIC DNA]</scope>
    <source>
        <strain evidence="4 5">FSL A5-0281</strain>
    </source>
</reference>
<keyword evidence="3" id="KW-0804">Transcription</keyword>
<dbReference type="RefSeq" id="WP_036087791.1">
    <property type="nucleotide sequence ID" value="NZ_CBCSHQ010000007.1"/>
</dbReference>
<keyword evidence="5" id="KW-1185">Reference proteome</keyword>
<evidence type="ECO:0000256" key="1">
    <source>
        <dbReference type="ARBA" id="ARBA00023015"/>
    </source>
</evidence>
<gene>
    <name evidence="4" type="ORF">EP57_14780</name>
</gene>
<name>A0A099W144_9LIST</name>
<dbReference type="STRING" id="1552123.EP57_14780"/>
<comment type="caution">
    <text evidence="4">The sequence shown here is derived from an EMBL/GenBank/DDBJ whole genome shotgun (WGS) entry which is preliminary data.</text>
</comment>
<dbReference type="EMBL" id="JNFA01000029">
    <property type="protein sequence ID" value="KGL38431.1"/>
    <property type="molecule type" value="Genomic_DNA"/>
</dbReference>
<dbReference type="InterPro" id="IPR018060">
    <property type="entry name" value="HTH_AraC"/>
</dbReference>
<keyword evidence="1" id="KW-0805">Transcription regulation</keyword>
<organism evidence="4 5">
    <name type="scientific">Listeria booriae</name>
    <dbReference type="NCBI Taxonomy" id="1552123"/>
    <lineage>
        <taxon>Bacteria</taxon>
        <taxon>Bacillati</taxon>
        <taxon>Bacillota</taxon>
        <taxon>Bacilli</taxon>
        <taxon>Bacillales</taxon>
        <taxon>Listeriaceae</taxon>
        <taxon>Listeria</taxon>
    </lineage>
</organism>
<proteinExistence type="predicted"/>
<dbReference type="SUPFAM" id="SSF46689">
    <property type="entry name" value="Homeodomain-like"/>
    <property type="match status" value="2"/>
</dbReference>
<dbReference type="InterPro" id="IPR014710">
    <property type="entry name" value="RmlC-like_jellyroll"/>
</dbReference>
<evidence type="ECO:0000256" key="3">
    <source>
        <dbReference type="ARBA" id="ARBA00023163"/>
    </source>
</evidence>
<dbReference type="Gene3D" id="2.60.120.10">
    <property type="entry name" value="Jelly Rolls"/>
    <property type="match status" value="1"/>
</dbReference>
<keyword evidence="2" id="KW-0238">DNA-binding</keyword>
<dbReference type="InterPro" id="IPR009057">
    <property type="entry name" value="Homeodomain-like_sf"/>
</dbReference>
<dbReference type="SMART" id="SM00342">
    <property type="entry name" value="HTH_ARAC"/>
    <property type="match status" value="1"/>
</dbReference>
<dbReference type="OrthoDB" id="182534at2"/>
<evidence type="ECO:0000313" key="4">
    <source>
        <dbReference type="EMBL" id="KGL38431.1"/>
    </source>
</evidence>
<dbReference type="Pfam" id="PF02311">
    <property type="entry name" value="AraC_binding"/>
    <property type="match status" value="1"/>
</dbReference>
<dbReference type="SUPFAM" id="SSF51215">
    <property type="entry name" value="Regulatory protein AraC"/>
    <property type="match status" value="1"/>
</dbReference>
<sequence>MLKINTTTFNPQILYIADCYTNEPSTGTKHHHDFLEMSIIYSGSVNYNIDSQIYHLKAGDVLLFNPGIDHFEFSEDGTENTQIHIGFRHFSLEGYPRDTFPFKTSVIRLHENKTKFMETCTQLLAEKYHEKPGYDLMLKALLMHLIIYILRDADPEQLENNGFKLSTEAQEKQTLVNEIIHYMEKHHTEDVTLSSLSQTMYISPTYISKVFKEETGESPINYLIKIRLSRAHDLLTSQDVTVKEAAKLVGYNDAFYFSKLFKKYYGFPPSDVLKQTS</sequence>
<dbReference type="Pfam" id="PF12833">
    <property type="entry name" value="HTH_18"/>
    <property type="match status" value="1"/>
</dbReference>
<dbReference type="GO" id="GO:0003700">
    <property type="term" value="F:DNA-binding transcription factor activity"/>
    <property type="evidence" value="ECO:0007669"/>
    <property type="project" value="InterPro"/>
</dbReference>
<accession>A0A099W144</accession>
<dbReference type="Proteomes" id="UP000029844">
    <property type="component" value="Unassembled WGS sequence"/>
</dbReference>
<dbReference type="GeneID" id="58718606"/>
<dbReference type="PANTHER" id="PTHR43280:SF28">
    <property type="entry name" value="HTH-TYPE TRANSCRIPTIONAL ACTIVATOR RHAS"/>
    <property type="match status" value="1"/>
</dbReference>
<dbReference type="AlphaFoldDB" id="A0A099W144"/>
<dbReference type="InterPro" id="IPR037923">
    <property type="entry name" value="HTH-like"/>
</dbReference>
<protein>
    <submittedName>
        <fullName evidence="4">AraC family transcriptional regulator</fullName>
    </submittedName>
</protein>
<dbReference type="InterPro" id="IPR003313">
    <property type="entry name" value="AraC-bd"/>
</dbReference>
<dbReference type="GO" id="GO:0043565">
    <property type="term" value="F:sequence-specific DNA binding"/>
    <property type="evidence" value="ECO:0007669"/>
    <property type="project" value="InterPro"/>
</dbReference>
<dbReference type="eggNOG" id="COG2207">
    <property type="taxonomic scope" value="Bacteria"/>
</dbReference>
<evidence type="ECO:0000313" key="5">
    <source>
        <dbReference type="Proteomes" id="UP000029844"/>
    </source>
</evidence>
<dbReference type="Gene3D" id="1.10.10.60">
    <property type="entry name" value="Homeodomain-like"/>
    <property type="match status" value="2"/>
</dbReference>
<evidence type="ECO:0000256" key="2">
    <source>
        <dbReference type="ARBA" id="ARBA00023125"/>
    </source>
</evidence>